<dbReference type="PANTHER" id="PTHR43201">
    <property type="entry name" value="ACYL-COA SYNTHETASE"/>
    <property type="match status" value="1"/>
</dbReference>
<gene>
    <name evidence="5" type="ORF">ACFFV7_31185</name>
</gene>
<evidence type="ECO:0000256" key="2">
    <source>
        <dbReference type="ARBA" id="ARBA00022598"/>
    </source>
</evidence>
<evidence type="ECO:0000313" key="5">
    <source>
        <dbReference type="EMBL" id="MFB9205696.1"/>
    </source>
</evidence>
<keyword evidence="2" id="KW-0436">Ligase</keyword>
<feature type="domain" description="AMP-binding enzyme C-terminal" evidence="4">
    <location>
        <begin position="452"/>
        <end position="526"/>
    </location>
</feature>
<dbReference type="RefSeq" id="WP_189649520.1">
    <property type="nucleotide sequence ID" value="NZ_BMRC01000010.1"/>
</dbReference>
<dbReference type="InterPro" id="IPR042099">
    <property type="entry name" value="ANL_N_sf"/>
</dbReference>
<dbReference type="InterPro" id="IPR045851">
    <property type="entry name" value="AMP-bd_C_sf"/>
</dbReference>
<dbReference type="Pfam" id="PF13193">
    <property type="entry name" value="AMP-binding_C"/>
    <property type="match status" value="1"/>
</dbReference>
<evidence type="ECO:0000256" key="1">
    <source>
        <dbReference type="ARBA" id="ARBA00006432"/>
    </source>
</evidence>
<accession>A0ABV5IMF6</accession>
<evidence type="ECO:0000313" key="6">
    <source>
        <dbReference type="Proteomes" id="UP001589647"/>
    </source>
</evidence>
<reference evidence="5 6" key="1">
    <citation type="submission" date="2024-09" db="EMBL/GenBank/DDBJ databases">
        <authorList>
            <person name="Sun Q."/>
            <person name="Mori K."/>
        </authorList>
    </citation>
    <scope>NUCLEOTIDE SEQUENCE [LARGE SCALE GENOMIC DNA]</scope>
    <source>
        <strain evidence="5 6">CCM 3426</strain>
    </source>
</reference>
<proteinExistence type="inferred from homology"/>
<dbReference type="EMBL" id="JBHMEI010000030">
    <property type="protein sequence ID" value="MFB9205696.1"/>
    <property type="molecule type" value="Genomic_DNA"/>
</dbReference>
<comment type="caution">
    <text evidence="5">The sequence shown here is derived from an EMBL/GenBank/DDBJ whole genome shotgun (WGS) entry which is preliminary data.</text>
</comment>
<protein>
    <submittedName>
        <fullName evidence="5">AMP-binding protein</fullName>
    </submittedName>
</protein>
<keyword evidence="6" id="KW-1185">Reference proteome</keyword>
<dbReference type="SUPFAM" id="SSF56801">
    <property type="entry name" value="Acetyl-CoA synthetase-like"/>
    <property type="match status" value="1"/>
</dbReference>
<dbReference type="PROSITE" id="PS00455">
    <property type="entry name" value="AMP_BINDING"/>
    <property type="match status" value="1"/>
</dbReference>
<comment type="similarity">
    <text evidence="1">Belongs to the ATP-dependent AMP-binding enzyme family.</text>
</comment>
<dbReference type="Gene3D" id="3.40.50.12780">
    <property type="entry name" value="N-terminal domain of ligase-like"/>
    <property type="match status" value="1"/>
</dbReference>
<dbReference type="PANTHER" id="PTHR43201:SF5">
    <property type="entry name" value="MEDIUM-CHAIN ACYL-COA LIGASE ACSF2, MITOCHONDRIAL"/>
    <property type="match status" value="1"/>
</dbReference>
<organism evidence="5 6">
    <name type="scientific">Nonomuraea spiralis</name>
    <dbReference type="NCBI Taxonomy" id="46182"/>
    <lineage>
        <taxon>Bacteria</taxon>
        <taxon>Bacillati</taxon>
        <taxon>Actinomycetota</taxon>
        <taxon>Actinomycetes</taxon>
        <taxon>Streptosporangiales</taxon>
        <taxon>Streptosporangiaceae</taxon>
        <taxon>Nonomuraea</taxon>
    </lineage>
</organism>
<dbReference type="Pfam" id="PF00501">
    <property type="entry name" value="AMP-binding"/>
    <property type="match status" value="1"/>
</dbReference>
<dbReference type="InterPro" id="IPR000873">
    <property type="entry name" value="AMP-dep_synth/lig_dom"/>
</dbReference>
<feature type="domain" description="AMP-dependent synthetase/ligase" evidence="3">
    <location>
        <begin position="24"/>
        <end position="399"/>
    </location>
</feature>
<dbReference type="InterPro" id="IPR025110">
    <property type="entry name" value="AMP-bd_C"/>
</dbReference>
<sequence>MSDPSQEYRRNGWWRSETFLDDLRRNTVAFPDKSALISRRVADGVTDVVTYAELDRMTDRIAHGLVRLGVRPGDFIAIQLPNRRETLPLTLACMRIGARIAPQMPIYRHRELDFMIRLTEAKLFVTTSRIGHVDTAETGMTLAREIPSLEHVIVVGGDGPPGSLNFDEHLLVPEPGDPADLEGRELGPDDPFLILFTSGTTGEPKGALHSQNTLYADIKGYGEAFGLDDDLVIMTAQTSMHYVGLVMAYLTALTLGGTAVTADAWDAGVYLDLMSDHDVTMYYGSPPFAREISEEQAARPRELPALSIFVSGSAPVPPHLVERVTETLGVRVYALWGMTENGGVTMTRPQDPPERAGESDGTVISGMEVRIVDEDNKPVETGEIGALQVRGAAQCLGYYLRDEIYAKSITPDGWFDTGDLARDDGYGGVRISGRTKDVIIANMCLKLPVSDIEALLGRHPAIRDIALIGIPDPALVEQVCAVVTPSGEPPTLEDLRTYLKDAGVNDWFWPERLELVEEMPRTVTGKIRKVELRERFGAASG</sequence>
<dbReference type="Proteomes" id="UP001589647">
    <property type="component" value="Unassembled WGS sequence"/>
</dbReference>
<evidence type="ECO:0000259" key="4">
    <source>
        <dbReference type="Pfam" id="PF13193"/>
    </source>
</evidence>
<name>A0ABV5IMF6_9ACTN</name>
<evidence type="ECO:0000259" key="3">
    <source>
        <dbReference type="Pfam" id="PF00501"/>
    </source>
</evidence>
<dbReference type="Gene3D" id="3.30.300.30">
    <property type="match status" value="1"/>
</dbReference>
<dbReference type="InterPro" id="IPR020845">
    <property type="entry name" value="AMP-binding_CS"/>
</dbReference>